<dbReference type="InterPro" id="IPR051454">
    <property type="entry name" value="RNA/ubiquinone_mod_enzymes"/>
</dbReference>
<organism evidence="2 3">
    <name type="scientific">Hallella mizrahii</name>
    <dbReference type="NCBI Taxonomy" id="2606637"/>
    <lineage>
        <taxon>Bacteria</taxon>
        <taxon>Pseudomonadati</taxon>
        <taxon>Bacteroidota</taxon>
        <taxon>Bacteroidia</taxon>
        <taxon>Bacteroidales</taxon>
        <taxon>Prevotellaceae</taxon>
        <taxon>Hallella</taxon>
    </lineage>
</organism>
<dbReference type="Proteomes" id="UP000438914">
    <property type="component" value="Unassembled WGS sequence"/>
</dbReference>
<dbReference type="EMBL" id="VUNG01000002">
    <property type="protein sequence ID" value="MST83387.1"/>
    <property type="molecule type" value="Genomic_DNA"/>
</dbReference>
<dbReference type="PANTHER" id="PTHR30217">
    <property type="entry name" value="PEPTIDASE U32 FAMILY"/>
    <property type="match status" value="1"/>
</dbReference>
<protein>
    <submittedName>
        <fullName evidence="2">U32 family peptidase</fullName>
    </submittedName>
</protein>
<keyword evidence="3" id="KW-1185">Reference proteome</keyword>
<evidence type="ECO:0000313" key="3">
    <source>
        <dbReference type="Proteomes" id="UP000438914"/>
    </source>
</evidence>
<sequence length="655" mass="73743">MKEQRTLELLAPARDLACAMAAVDHGADAVYIGASDFGARVAAGNSVDDIHHLCDYAHRYGVRVYVTVNTLIYEDEIDKAYQLMKQLAEAKVDALLVQDMAAIELVARVRRELGYAPALHASTQCDTRSAGKVRWLQQQGFSRAVLARELSLDEIKAIHQAVPTVELEGFVHGALCVSYSGVCYASQHCFGRSANRGACAQFCRMKFDLLDADGHTIEHDRHLLSLKDMNRLDHLEELADAGICSFKIEGRLKTADYVKNVVSAYSRKLDDLVRRRPDDYRRASLGKVSYGFTPDLKKTFNRGFTTYFLHGRQPDIASFDTPKALGEMVGHVKELRRDSFTVAGIAAFANGDGLCFLNDEHELEGFRVNRVEGGRLFPFKMPTHLRKGMTLYRNQDVAFEKLLSGKTADRRISVAMVYGLTQNGFRLRMSVDGKSAEAKNLQAEASVAFDHQAAKRPQADNIRQQLAKLGTTVFHCEPADITIEQGADELFIPSSLLSELRREAVESLQKKIVESTEQNQVLPTKDTDGPQQTEMYGGEKCCRDTEQVERNVNFEQPQDLYNAYSYLYNVANHLARQFYERQGIKVEAPAFELKEPGKALVMQCRHCLRYALGHCVRRGGTAPRWREPLTLRLGDGRRFRLEFRCDLCQMNIYAE</sequence>
<accession>A0A7K0KBS0</accession>
<dbReference type="InterPro" id="IPR020988">
    <property type="entry name" value="Pept_U32_collagenase"/>
</dbReference>
<comment type="caution">
    <text evidence="2">The sequence shown here is derived from an EMBL/GenBank/DDBJ whole genome shotgun (WGS) entry which is preliminary data.</text>
</comment>
<feature type="domain" description="Peptidase U32 collagenase" evidence="1">
    <location>
        <begin position="391"/>
        <end position="512"/>
    </location>
</feature>
<evidence type="ECO:0000313" key="2">
    <source>
        <dbReference type="EMBL" id="MST83387.1"/>
    </source>
</evidence>
<dbReference type="InterPro" id="IPR001539">
    <property type="entry name" value="Peptidase_U32"/>
</dbReference>
<name>A0A7K0KBS0_9BACT</name>
<dbReference type="AlphaFoldDB" id="A0A7K0KBS0"/>
<reference evidence="2 3" key="1">
    <citation type="submission" date="2019-08" db="EMBL/GenBank/DDBJ databases">
        <title>In-depth cultivation of the pig gut microbiome towards novel bacterial diversity and tailored functional studies.</title>
        <authorList>
            <person name="Wylensek D."/>
            <person name="Hitch T.C.A."/>
            <person name="Clavel T."/>
        </authorList>
    </citation>
    <scope>NUCLEOTIDE SEQUENCE [LARGE SCALE GENOMIC DNA]</scope>
    <source>
        <strain evidence="2 3">LKV-178-WT-2A</strain>
    </source>
</reference>
<proteinExistence type="predicted"/>
<evidence type="ECO:0000259" key="1">
    <source>
        <dbReference type="Pfam" id="PF12392"/>
    </source>
</evidence>
<dbReference type="PANTHER" id="PTHR30217:SF10">
    <property type="entry name" value="23S RRNA 5-HYDROXYCYTIDINE C2501 SYNTHASE"/>
    <property type="match status" value="1"/>
</dbReference>
<dbReference type="Pfam" id="PF01136">
    <property type="entry name" value="Peptidase_U32"/>
    <property type="match status" value="1"/>
</dbReference>
<dbReference type="Pfam" id="PF12392">
    <property type="entry name" value="DUF3656"/>
    <property type="match status" value="1"/>
</dbReference>
<gene>
    <name evidence="2" type="ORF">FYJ73_01580</name>
</gene>
<dbReference type="RefSeq" id="WP_154532944.1">
    <property type="nucleotide sequence ID" value="NZ_VUNG01000002.1"/>
</dbReference>